<dbReference type="PANTHER" id="PTHR10037:SF62">
    <property type="entry name" value="SODIUM CHANNEL PROTEIN 60E"/>
    <property type="match status" value="1"/>
</dbReference>
<dbReference type="EMBL" id="JAFIRR010000088">
    <property type="protein sequence ID" value="MCO6417341.1"/>
    <property type="molecule type" value="Genomic_DNA"/>
</dbReference>
<feature type="transmembrane region" description="Helical" evidence="6">
    <location>
        <begin position="206"/>
        <end position="231"/>
    </location>
</feature>
<feature type="transmembrane region" description="Helical" evidence="6">
    <location>
        <begin position="91"/>
        <end position="114"/>
    </location>
</feature>
<evidence type="ECO:0000313" key="9">
    <source>
        <dbReference type="Proteomes" id="UP001523392"/>
    </source>
</evidence>
<evidence type="ECO:0000256" key="5">
    <source>
        <dbReference type="SAM" id="Coils"/>
    </source>
</evidence>
<dbReference type="RefSeq" id="WP_252953973.1">
    <property type="nucleotide sequence ID" value="NZ_JAFIRR010000088.1"/>
</dbReference>
<feature type="domain" description="Ion transport" evidence="7">
    <location>
        <begin position="26"/>
        <end position="241"/>
    </location>
</feature>
<dbReference type="Pfam" id="PF00520">
    <property type="entry name" value="Ion_trans"/>
    <property type="match status" value="1"/>
</dbReference>
<dbReference type="InterPro" id="IPR005821">
    <property type="entry name" value="Ion_trans_dom"/>
</dbReference>
<evidence type="ECO:0000256" key="1">
    <source>
        <dbReference type="ARBA" id="ARBA00004141"/>
    </source>
</evidence>
<feature type="transmembrane region" description="Helical" evidence="6">
    <location>
        <begin position="27"/>
        <end position="47"/>
    </location>
</feature>
<feature type="transmembrane region" description="Helical" evidence="6">
    <location>
        <begin position="135"/>
        <end position="156"/>
    </location>
</feature>
<keyword evidence="9" id="KW-1185">Reference proteome</keyword>
<evidence type="ECO:0000256" key="6">
    <source>
        <dbReference type="SAM" id="Phobius"/>
    </source>
</evidence>
<dbReference type="SUPFAM" id="SSF81324">
    <property type="entry name" value="Voltage-gated potassium channels"/>
    <property type="match status" value="1"/>
</dbReference>
<proteinExistence type="predicted"/>
<keyword evidence="5" id="KW-0175">Coiled coil</keyword>
<keyword evidence="3 6" id="KW-1133">Transmembrane helix</keyword>
<feature type="coiled-coil region" evidence="5">
    <location>
        <begin position="250"/>
        <end position="277"/>
    </location>
</feature>
<evidence type="ECO:0000256" key="3">
    <source>
        <dbReference type="ARBA" id="ARBA00022989"/>
    </source>
</evidence>
<name>A0ABT1D602_9PROT</name>
<evidence type="ECO:0000259" key="7">
    <source>
        <dbReference type="Pfam" id="PF00520"/>
    </source>
</evidence>
<evidence type="ECO:0000313" key="8">
    <source>
        <dbReference type="EMBL" id="MCO6417341.1"/>
    </source>
</evidence>
<evidence type="ECO:0000256" key="2">
    <source>
        <dbReference type="ARBA" id="ARBA00022692"/>
    </source>
</evidence>
<evidence type="ECO:0000256" key="4">
    <source>
        <dbReference type="ARBA" id="ARBA00023136"/>
    </source>
</evidence>
<dbReference type="Proteomes" id="UP001523392">
    <property type="component" value="Unassembled WGS sequence"/>
</dbReference>
<keyword evidence="2 6" id="KW-0812">Transmembrane</keyword>
<organism evidence="8 9">
    <name type="scientific">Siccirubricoccus soli</name>
    <dbReference type="NCBI Taxonomy" id="2899147"/>
    <lineage>
        <taxon>Bacteria</taxon>
        <taxon>Pseudomonadati</taxon>
        <taxon>Pseudomonadota</taxon>
        <taxon>Alphaproteobacteria</taxon>
        <taxon>Acetobacterales</taxon>
        <taxon>Roseomonadaceae</taxon>
        <taxon>Siccirubricoccus</taxon>
    </lineage>
</organism>
<accession>A0ABT1D602</accession>
<protein>
    <submittedName>
        <fullName evidence="8">Ion transporter</fullName>
    </submittedName>
</protein>
<dbReference type="Gene3D" id="1.10.287.70">
    <property type="match status" value="1"/>
</dbReference>
<dbReference type="InterPro" id="IPR043203">
    <property type="entry name" value="VGCC_Ca_Na"/>
</dbReference>
<dbReference type="PANTHER" id="PTHR10037">
    <property type="entry name" value="VOLTAGE-GATED CATION CHANNEL CALCIUM AND SODIUM"/>
    <property type="match status" value="1"/>
</dbReference>
<reference evidence="8 9" key="1">
    <citation type="submission" date="2021-12" db="EMBL/GenBank/DDBJ databases">
        <title>Siccirubricoccus leaddurans sp. nov., a high concentration Zn2+ tolerance bacterium.</title>
        <authorList>
            <person name="Cao Y."/>
        </authorList>
    </citation>
    <scope>NUCLEOTIDE SEQUENCE [LARGE SCALE GENOMIC DNA]</scope>
    <source>
        <strain evidence="8 9">KC 17139</strain>
    </source>
</reference>
<comment type="caution">
    <text evidence="8">The sequence shown here is derived from an EMBL/GenBank/DDBJ whole genome shotgun (WGS) entry which is preliminary data.</text>
</comment>
<gene>
    <name evidence="8" type="ORF">JYK14_14370</name>
</gene>
<keyword evidence="4 6" id="KW-0472">Membrane</keyword>
<dbReference type="InterPro" id="IPR027359">
    <property type="entry name" value="Volt_channel_dom_sf"/>
</dbReference>
<comment type="subcellular location">
    <subcellularLocation>
        <location evidence="1">Membrane</location>
        <topology evidence="1">Multi-pass membrane protein</topology>
    </subcellularLocation>
</comment>
<dbReference type="Gene3D" id="1.20.120.350">
    <property type="entry name" value="Voltage-gated potassium channels. Chain C"/>
    <property type="match status" value="1"/>
</dbReference>
<sequence>MQEIVTTADADGSSRARVAQLVASPGFQTLILSLIGLNAVILGLETWPSLMAGWGGPIGALDHALLAVFTLEIALRIYAFRGRFFQDPWGLFDLVVVAIAWVPAAGPFAVLRVLRVLRILRLVSLVPSLRVVVEAMLASIPGMASIVALMLLLFYVCAVMTTQLFGADLPERFGTFGDSLLSLFQLMTLEGWPSDIAFPLAEKQPWAWLFVIPFILVATFVVLNLFIGVIVDSISTLKAERETTVAAEARAEAQADQAVLLREIRALRAEVAALREAGLGKG</sequence>